<dbReference type="PROSITE" id="PS00107">
    <property type="entry name" value="PROTEIN_KINASE_ATP"/>
    <property type="match status" value="1"/>
</dbReference>
<dbReference type="InterPro" id="IPR001245">
    <property type="entry name" value="Ser-Thr/Tyr_kinase_cat_dom"/>
</dbReference>
<dbReference type="Proteomes" id="UP000247811">
    <property type="component" value="Unassembled WGS sequence"/>
</dbReference>
<accession>A0A318HB46</accession>
<dbReference type="PROSITE" id="PS50011">
    <property type="entry name" value="PROTEIN_KINASE_DOM"/>
    <property type="match status" value="1"/>
</dbReference>
<evidence type="ECO:0000256" key="3">
    <source>
        <dbReference type="PROSITE-ProRule" id="PRU10141"/>
    </source>
</evidence>
<name>A0A318HB46_9BURK</name>
<gene>
    <name evidence="5" type="ORF">C7444_10723</name>
</gene>
<dbReference type="GO" id="GO:0005737">
    <property type="term" value="C:cytoplasm"/>
    <property type="evidence" value="ECO:0007669"/>
    <property type="project" value="TreeGrafter"/>
</dbReference>
<dbReference type="GO" id="GO:0005524">
    <property type="term" value="F:ATP binding"/>
    <property type="evidence" value="ECO:0007669"/>
    <property type="project" value="UniProtKB-UniRule"/>
</dbReference>
<dbReference type="InterPro" id="IPR001611">
    <property type="entry name" value="Leu-rich_rpt"/>
</dbReference>
<dbReference type="InterPro" id="IPR017441">
    <property type="entry name" value="Protein_kinase_ATP_BS"/>
</dbReference>
<evidence type="ECO:0000256" key="2">
    <source>
        <dbReference type="ARBA" id="ARBA00022737"/>
    </source>
</evidence>
<dbReference type="InterPro" id="IPR050216">
    <property type="entry name" value="LRR_domain-containing"/>
</dbReference>
<keyword evidence="2" id="KW-0677">Repeat</keyword>
<evidence type="ECO:0000313" key="6">
    <source>
        <dbReference type="Proteomes" id="UP000247811"/>
    </source>
</evidence>
<dbReference type="AlphaFoldDB" id="A0A318HB46"/>
<dbReference type="Pfam" id="PF13855">
    <property type="entry name" value="LRR_8"/>
    <property type="match status" value="2"/>
</dbReference>
<feature type="domain" description="Protein kinase" evidence="4">
    <location>
        <begin position="217"/>
        <end position="451"/>
    </location>
</feature>
<keyword evidence="3" id="KW-0067">ATP-binding</keyword>
<organism evidence="5 6">
    <name type="scientific">Sphaerotilus hippei</name>
    <dbReference type="NCBI Taxonomy" id="744406"/>
    <lineage>
        <taxon>Bacteria</taxon>
        <taxon>Pseudomonadati</taxon>
        <taxon>Pseudomonadota</taxon>
        <taxon>Betaproteobacteria</taxon>
        <taxon>Burkholderiales</taxon>
        <taxon>Sphaerotilaceae</taxon>
        <taxon>Sphaerotilus</taxon>
    </lineage>
</organism>
<reference evidence="5 6" key="1">
    <citation type="submission" date="2018-05" db="EMBL/GenBank/DDBJ databases">
        <title>Genomic Encyclopedia of Type Strains, Phase IV (KMG-IV): sequencing the most valuable type-strain genomes for metagenomic binning, comparative biology and taxonomic classification.</title>
        <authorList>
            <person name="Goeker M."/>
        </authorList>
    </citation>
    <scope>NUCLEOTIDE SEQUENCE [LARGE SCALE GENOMIC DNA]</scope>
    <source>
        <strain evidence="5 6">DSM 566</strain>
    </source>
</reference>
<evidence type="ECO:0000259" key="4">
    <source>
        <dbReference type="PROSITE" id="PS50011"/>
    </source>
</evidence>
<feature type="binding site" evidence="3">
    <location>
        <position position="249"/>
    </location>
    <ligand>
        <name>ATP</name>
        <dbReference type="ChEBI" id="CHEBI:30616"/>
    </ligand>
</feature>
<dbReference type="SUPFAM" id="SSF52058">
    <property type="entry name" value="L domain-like"/>
    <property type="match status" value="1"/>
</dbReference>
<dbReference type="SMART" id="SM00369">
    <property type="entry name" value="LRR_TYP"/>
    <property type="match status" value="6"/>
</dbReference>
<dbReference type="SUPFAM" id="SSF56112">
    <property type="entry name" value="Protein kinase-like (PK-like)"/>
    <property type="match status" value="1"/>
</dbReference>
<dbReference type="PROSITE" id="PS51450">
    <property type="entry name" value="LRR"/>
    <property type="match status" value="1"/>
</dbReference>
<dbReference type="InterPro" id="IPR003591">
    <property type="entry name" value="Leu-rich_rpt_typical-subtyp"/>
</dbReference>
<comment type="caution">
    <text evidence="5">The sequence shown here is derived from an EMBL/GenBank/DDBJ whole genome shotgun (WGS) entry which is preliminary data.</text>
</comment>
<keyword evidence="3" id="KW-0547">Nucleotide-binding</keyword>
<dbReference type="InterPro" id="IPR032675">
    <property type="entry name" value="LRR_dom_sf"/>
</dbReference>
<dbReference type="Gene3D" id="3.80.10.10">
    <property type="entry name" value="Ribonuclease Inhibitor"/>
    <property type="match status" value="2"/>
</dbReference>
<dbReference type="EMBL" id="QJJS01000007">
    <property type="protein sequence ID" value="PXW96117.1"/>
    <property type="molecule type" value="Genomic_DNA"/>
</dbReference>
<dbReference type="Gene3D" id="3.30.200.20">
    <property type="entry name" value="Phosphorylase Kinase, domain 1"/>
    <property type="match status" value="1"/>
</dbReference>
<evidence type="ECO:0000256" key="1">
    <source>
        <dbReference type="ARBA" id="ARBA00022614"/>
    </source>
</evidence>
<sequence length="451" mass="48208">MVSDAARTPQDTLERLRRGALAGAVRLDLDHAGLSTLPPEVFGLADTLEVLNLSGNALDALPEALPRLHRLRVLFCSDNPFTELPEVLGRCASLEVVGFKACRIRRVAATALPPRLRWLILTDNQLESLPDELGRRPGLHKLMLAGNRLDTLPRTLSGCHGLELLRLSANRFEALPELLLDLPRLTWLACAGNPFADAIEAEAVAGRQAPGIAWSDLALGERLGEGASGVIHRACWQGADAGTEDVAVKLFKGTMTSDGLPRCEMDACTAAGCHPALIPVHGRLDAHPDGVDGLVLGLIDPVWRNLAGPPSLHSCTRDVYDPAWRLDVDRALRLAGDIASAAAHLHARGLVHGDLYAHNILWRADSGAALLGDFGAATFHRPDGSVLARTLQAMEVRALGLLLGELVQHLDAVPGDPRAAALEALATRCLHPVPLQRPTAATLAEALQRPH</sequence>
<dbReference type="Gene3D" id="1.10.510.10">
    <property type="entry name" value="Transferase(Phosphotransferase) domain 1"/>
    <property type="match status" value="1"/>
</dbReference>
<dbReference type="GO" id="GO:0004672">
    <property type="term" value="F:protein kinase activity"/>
    <property type="evidence" value="ECO:0007669"/>
    <property type="project" value="InterPro"/>
</dbReference>
<dbReference type="RefSeq" id="WP_245909479.1">
    <property type="nucleotide sequence ID" value="NZ_QJJS01000007.1"/>
</dbReference>
<keyword evidence="6" id="KW-1185">Reference proteome</keyword>
<keyword evidence="1" id="KW-0433">Leucine-rich repeat</keyword>
<protein>
    <submittedName>
        <fullName evidence="5">Leucine rich repeat (LRR) protein</fullName>
    </submittedName>
</protein>
<dbReference type="InterPro" id="IPR011009">
    <property type="entry name" value="Kinase-like_dom_sf"/>
</dbReference>
<proteinExistence type="predicted"/>
<dbReference type="Pfam" id="PF07714">
    <property type="entry name" value="PK_Tyr_Ser-Thr"/>
    <property type="match status" value="1"/>
</dbReference>
<dbReference type="PANTHER" id="PTHR48051:SF1">
    <property type="entry name" value="RAS SUPPRESSOR PROTEIN 1"/>
    <property type="match status" value="1"/>
</dbReference>
<evidence type="ECO:0000313" key="5">
    <source>
        <dbReference type="EMBL" id="PXW96117.1"/>
    </source>
</evidence>
<dbReference type="SMART" id="SM00364">
    <property type="entry name" value="LRR_BAC"/>
    <property type="match status" value="5"/>
</dbReference>
<dbReference type="PANTHER" id="PTHR48051">
    <property type="match status" value="1"/>
</dbReference>
<dbReference type="InterPro" id="IPR000719">
    <property type="entry name" value="Prot_kinase_dom"/>
</dbReference>